<evidence type="ECO:0000256" key="1">
    <source>
        <dbReference type="ARBA" id="ARBA00004514"/>
    </source>
</evidence>
<proteinExistence type="predicted"/>
<comment type="caution">
    <text evidence="8">The sequence shown here is derived from an EMBL/GenBank/DDBJ whole genome shotgun (WGS) entry which is preliminary data.</text>
</comment>
<keyword evidence="8" id="KW-0378">Hydrolase</keyword>
<dbReference type="SMART" id="SM00849">
    <property type="entry name" value="Lactamase_B"/>
    <property type="match status" value="1"/>
</dbReference>
<evidence type="ECO:0000313" key="8">
    <source>
        <dbReference type="EMBL" id="MBB3732963.1"/>
    </source>
</evidence>
<evidence type="ECO:0000256" key="6">
    <source>
        <dbReference type="ARBA" id="ARBA00045869"/>
    </source>
</evidence>
<dbReference type="InterPro" id="IPR001279">
    <property type="entry name" value="Metallo-B-lactamas"/>
</dbReference>
<feature type="domain" description="Metallo-beta-lactamase" evidence="7">
    <location>
        <begin position="39"/>
        <end position="194"/>
    </location>
</feature>
<keyword evidence="9" id="KW-1185">Reference proteome</keyword>
<dbReference type="InterPro" id="IPR036866">
    <property type="entry name" value="RibonucZ/Hydroxyglut_hydro"/>
</dbReference>
<dbReference type="Proteomes" id="UP000579945">
    <property type="component" value="Unassembled WGS sequence"/>
</dbReference>
<dbReference type="PANTHER" id="PTHR23200">
    <property type="entry name" value="METALLO-BETA-LACTAMASE DOMAIN-CONTAINING PROTEIN 1"/>
    <property type="match status" value="1"/>
</dbReference>
<organism evidence="8 9">
    <name type="scientific">Nonomuraea dietziae</name>
    <dbReference type="NCBI Taxonomy" id="65515"/>
    <lineage>
        <taxon>Bacteria</taxon>
        <taxon>Bacillati</taxon>
        <taxon>Actinomycetota</taxon>
        <taxon>Actinomycetes</taxon>
        <taxon>Streptosporangiales</taxon>
        <taxon>Streptosporangiaceae</taxon>
        <taxon>Nonomuraea</taxon>
    </lineage>
</organism>
<dbReference type="PANTHER" id="PTHR23200:SF48">
    <property type="entry name" value="METALLO-BETA-LACTAMASE DOMAIN-CONTAINING PROTEIN 1"/>
    <property type="match status" value="1"/>
</dbReference>
<dbReference type="RefSeq" id="WP_221242532.1">
    <property type="nucleotide sequence ID" value="NZ_BAAAXX010000043.1"/>
</dbReference>
<comment type="subunit">
    <text evidence="2">Homodimer.</text>
</comment>
<evidence type="ECO:0000256" key="5">
    <source>
        <dbReference type="ARBA" id="ARBA00044690"/>
    </source>
</evidence>
<dbReference type="AlphaFoldDB" id="A0A7W5YCC2"/>
<dbReference type="GeneID" id="95394950"/>
<comment type="subcellular location">
    <subcellularLocation>
        <location evidence="1">Cytoplasm</location>
        <location evidence="1">Cytosol</location>
    </subcellularLocation>
</comment>
<name>A0A7W5YCC2_9ACTN</name>
<evidence type="ECO:0000256" key="3">
    <source>
        <dbReference type="ARBA" id="ARBA00014856"/>
    </source>
</evidence>
<dbReference type="GO" id="GO:0016787">
    <property type="term" value="F:hydrolase activity"/>
    <property type="evidence" value="ECO:0007669"/>
    <property type="project" value="UniProtKB-KW"/>
</dbReference>
<dbReference type="CDD" id="cd07711">
    <property type="entry name" value="MBLAC1-like_MBL-fold"/>
    <property type="match status" value="1"/>
</dbReference>
<evidence type="ECO:0000313" key="9">
    <source>
        <dbReference type="Proteomes" id="UP000579945"/>
    </source>
</evidence>
<evidence type="ECO:0000256" key="2">
    <source>
        <dbReference type="ARBA" id="ARBA00011738"/>
    </source>
</evidence>
<dbReference type="InterPro" id="IPR039344">
    <property type="entry name" value="MBLAC1"/>
</dbReference>
<dbReference type="Gene3D" id="3.60.15.10">
    <property type="entry name" value="Ribonuclease Z/Hydroxyacylglutathione hydrolase-like"/>
    <property type="match status" value="1"/>
</dbReference>
<dbReference type="Pfam" id="PF00753">
    <property type="entry name" value="Lactamase_B"/>
    <property type="match status" value="1"/>
</dbReference>
<accession>A0A7W5YCC2</accession>
<protein>
    <recommendedName>
        <fullName evidence="3">Metallo-beta-lactamase domain-containing protein 1</fullName>
    </recommendedName>
    <alternativeName>
        <fullName evidence="4">Endoribonuclease MBLAC1</fullName>
    </alternativeName>
</protein>
<reference evidence="8 9" key="1">
    <citation type="submission" date="2020-08" db="EMBL/GenBank/DDBJ databases">
        <title>Sequencing the genomes of 1000 actinobacteria strains.</title>
        <authorList>
            <person name="Klenk H.-P."/>
        </authorList>
    </citation>
    <scope>NUCLEOTIDE SEQUENCE [LARGE SCALE GENOMIC DNA]</scope>
    <source>
        <strain evidence="8 9">DSM 44320</strain>
    </source>
</reference>
<evidence type="ECO:0000259" key="7">
    <source>
        <dbReference type="SMART" id="SM00849"/>
    </source>
</evidence>
<evidence type="ECO:0000256" key="4">
    <source>
        <dbReference type="ARBA" id="ARBA00032988"/>
    </source>
</evidence>
<dbReference type="GO" id="GO:0005829">
    <property type="term" value="C:cytosol"/>
    <property type="evidence" value="ECO:0007669"/>
    <property type="project" value="UniProtKB-SubCell"/>
</dbReference>
<dbReference type="EMBL" id="JACIBV010000002">
    <property type="protein sequence ID" value="MBB3732963.1"/>
    <property type="molecule type" value="Genomic_DNA"/>
</dbReference>
<sequence>MDRPFHTRHETQKEVNMTDLTASAVQTVLHEGYGSAGVASTVGYVEDGDVRLVIDPGMVRSRSLILDPLTARGVAPDQVTDVVFSHHHPDHTLNAALFPNARFHDHWAIYRDDEWIWRDAEGYRLSPGIMLIRTPGHTFEDITTLVGTREGIVAFTHAWNDATSQGDRHAVDMDALRTARKRVVSVADIIVPGHGPAFIPGPETPL</sequence>
<comment type="function">
    <text evidence="6">Endoribonuclease that catalyzes the hydrolysis of histone-coding pre-mRNA 3'-end. Involved in histone pre-mRNA processing during the S-phase of the cell cycle, which is required for entering/progressing through S-phase. Cleaves histone pre-mRNA at a major and a minor cleavage site after the 5'-ACCCA-3' and the 5'-ACCCACA-3' sequence, respectively, and located downstream of the stem-loop. May require the presence of the HDE element located at the histone pre-RNA 3'-end to avoid non-specific cleavage.</text>
</comment>
<comment type="catalytic activity">
    <reaction evidence="5">
        <text>a ribonucleotidyl-ribonucleotide-RNA + H2O = a 3'-end ribonucleotide-RNA + a 5'-end 5'-phospho-ribonucleoside-RNA + H(+)</text>
        <dbReference type="Rhea" id="RHEA:68096"/>
        <dbReference type="Rhea" id="RHEA-COMP:15179"/>
        <dbReference type="Rhea" id="RHEA-COMP:17355"/>
        <dbReference type="Rhea" id="RHEA-COMP:17428"/>
        <dbReference type="ChEBI" id="CHEBI:15377"/>
        <dbReference type="ChEBI" id="CHEBI:15378"/>
        <dbReference type="ChEBI" id="CHEBI:74896"/>
        <dbReference type="ChEBI" id="CHEBI:138282"/>
        <dbReference type="ChEBI" id="CHEBI:173118"/>
    </reaction>
    <physiologicalReaction direction="left-to-right" evidence="5">
        <dbReference type="Rhea" id="RHEA:68097"/>
    </physiologicalReaction>
</comment>
<dbReference type="SUPFAM" id="SSF56281">
    <property type="entry name" value="Metallo-hydrolase/oxidoreductase"/>
    <property type="match status" value="1"/>
</dbReference>
<gene>
    <name evidence="8" type="ORF">FHR33_008910</name>
</gene>